<sequence>MPISHKITSCTPNQIGSKPQTVTKRGNVTGRVIIIIAKVSMRHPKIRYITTTASQICSGSNPEAATRFAI</sequence>
<dbReference type="EMBL" id="BARU01007188">
    <property type="protein sequence ID" value="GAH42455.1"/>
    <property type="molecule type" value="Genomic_DNA"/>
</dbReference>
<gene>
    <name evidence="2" type="ORF">S03H2_14171</name>
</gene>
<organism evidence="2">
    <name type="scientific">marine sediment metagenome</name>
    <dbReference type="NCBI Taxonomy" id="412755"/>
    <lineage>
        <taxon>unclassified sequences</taxon>
        <taxon>metagenomes</taxon>
        <taxon>ecological metagenomes</taxon>
    </lineage>
</organism>
<proteinExistence type="predicted"/>
<reference evidence="2" key="1">
    <citation type="journal article" date="2014" name="Front. Microbiol.">
        <title>High frequency of phylogenetically diverse reductive dehalogenase-homologous genes in deep subseafloor sedimentary metagenomes.</title>
        <authorList>
            <person name="Kawai M."/>
            <person name="Futagami T."/>
            <person name="Toyoda A."/>
            <person name="Takaki Y."/>
            <person name="Nishi S."/>
            <person name="Hori S."/>
            <person name="Arai W."/>
            <person name="Tsubouchi T."/>
            <person name="Morono Y."/>
            <person name="Uchiyama I."/>
            <person name="Ito T."/>
            <person name="Fujiyama A."/>
            <person name="Inagaki F."/>
            <person name="Takami H."/>
        </authorList>
    </citation>
    <scope>NUCLEOTIDE SEQUENCE</scope>
    <source>
        <strain evidence="2">Expedition CK06-06</strain>
    </source>
</reference>
<accession>X1GCD4</accession>
<name>X1GCD4_9ZZZZ</name>
<feature type="non-terminal residue" evidence="2">
    <location>
        <position position="70"/>
    </location>
</feature>
<feature type="region of interest" description="Disordered" evidence="1">
    <location>
        <begin position="1"/>
        <end position="22"/>
    </location>
</feature>
<comment type="caution">
    <text evidence="2">The sequence shown here is derived from an EMBL/GenBank/DDBJ whole genome shotgun (WGS) entry which is preliminary data.</text>
</comment>
<protein>
    <submittedName>
        <fullName evidence="2">Uncharacterized protein</fullName>
    </submittedName>
</protein>
<dbReference type="AlphaFoldDB" id="X1GCD4"/>
<evidence type="ECO:0000256" key="1">
    <source>
        <dbReference type="SAM" id="MobiDB-lite"/>
    </source>
</evidence>
<evidence type="ECO:0000313" key="2">
    <source>
        <dbReference type="EMBL" id="GAH42455.1"/>
    </source>
</evidence>